<reference evidence="1" key="1">
    <citation type="submission" date="2018-06" db="EMBL/GenBank/DDBJ databases">
        <authorList>
            <person name="Zhirakovskaya E."/>
        </authorList>
    </citation>
    <scope>NUCLEOTIDE SEQUENCE</scope>
</reference>
<dbReference type="EMBL" id="UOFZ01000155">
    <property type="protein sequence ID" value="VAX14074.1"/>
    <property type="molecule type" value="Genomic_DNA"/>
</dbReference>
<gene>
    <name evidence="1" type="ORF">MNBD_GAMMA24-1302</name>
</gene>
<dbReference type="AlphaFoldDB" id="A0A3B1BQG4"/>
<evidence type="ECO:0000313" key="1">
    <source>
        <dbReference type="EMBL" id="VAX14074.1"/>
    </source>
</evidence>
<sequence>MANNQPDQRSQMPQTIIGNWLKLLTRSVETRDLAAHMQLISERVKVYGLPGGQIVDYNQWQKRRYTEFSQAQLLALAYRLLNIKTSTPRRLGFHVEETMQACNGICIFIDKDIILERETDDQWRVVEENIHHWKLEQAKKYHERQNLSN</sequence>
<organism evidence="1">
    <name type="scientific">hydrothermal vent metagenome</name>
    <dbReference type="NCBI Taxonomy" id="652676"/>
    <lineage>
        <taxon>unclassified sequences</taxon>
        <taxon>metagenomes</taxon>
        <taxon>ecological metagenomes</taxon>
    </lineage>
</organism>
<name>A0A3B1BQG4_9ZZZZ</name>
<proteinExistence type="predicted"/>
<accession>A0A3B1BQG4</accession>
<protein>
    <submittedName>
        <fullName evidence="1">Uncharacterized protein</fullName>
    </submittedName>
</protein>